<dbReference type="Gene3D" id="3.90.1200.10">
    <property type="match status" value="1"/>
</dbReference>
<dbReference type="Proteomes" id="UP000295151">
    <property type="component" value="Unassembled WGS sequence"/>
</dbReference>
<protein>
    <submittedName>
        <fullName evidence="3">Phosphotransferase family enzyme</fullName>
    </submittedName>
</protein>
<dbReference type="RefSeq" id="WP_133976646.1">
    <property type="nucleotide sequence ID" value="NZ_SOCE01000001.1"/>
</dbReference>
<organism evidence="3 4">
    <name type="scientific">Kribbella voronezhensis</name>
    <dbReference type="NCBI Taxonomy" id="2512212"/>
    <lineage>
        <taxon>Bacteria</taxon>
        <taxon>Bacillati</taxon>
        <taxon>Actinomycetota</taxon>
        <taxon>Actinomycetes</taxon>
        <taxon>Propionibacteriales</taxon>
        <taxon>Kribbellaceae</taxon>
        <taxon>Kribbella</taxon>
    </lineage>
</organism>
<gene>
    <name evidence="3" type="ORF">EV138_0274</name>
</gene>
<dbReference type="EMBL" id="SOCE01000001">
    <property type="protein sequence ID" value="TDU86758.1"/>
    <property type="molecule type" value="Genomic_DNA"/>
</dbReference>
<dbReference type="OrthoDB" id="3816435at2"/>
<reference evidence="3 4" key="1">
    <citation type="submission" date="2019-03" db="EMBL/GenBank/DDBJ databases">
        <title>Genomic Encyclopedia of Type Strains, Phase III (KMG-III): the genomes of soil and plant-associated and newly described type strains.</title>
        <authorList>
            <person name="Whitman W."/>
        </authorList>
    </citation>
    <scope>NUCLEOTIDE SEQUENCE [LARGE SCALE GENOMIC DNA]</scope>
    <source>
        <strain evidence="3 4">VKM Ac-2575</strain>
    </source>
</reference>
<accession>A0A4R7T6P0</accession>
<feature type="domain" description="Aminoglycoside phosphotransferase" evidence="2">
    <location>
        <begin position="16"/>
        <end position="226"/>
    </location>
</feature>
<keyword evidence="3" id="KW-0808">Transferase</keyword>
<comment type="caution">
    <text evidence="3">The sequence shown here is derived from an EMBL/GenBank/DDBJ whole genome shotgun (WGS) entry which is preliminary data.</text>
</comment>
<evidence type="ECO:0000259" key="2">
    <source>
        <dbReference type="Pfam" id="PF01636"/>
    </source>
</evidence>
<dbReference type="InterPro" id="IPR011009">
    <property type="entry name" value="Kinase-like_dom_sf"/>
</dbReference>
<proteinExistence type="predicted"/>
<keyword evidence="4" id="KW-1185">Reference proteome</keyword>
<dbReference type="AlphaFoldDB" id="A0A4R7T6P0"/>
<evidence type="ECO:0000313" key="4">
    <source>
        <dbReference type="Proteomes" id="UP000295151"/>
    </source>
</evidence>
<name>A0A4R7T6P0_9ACTN</name>
<dbReference type="GO" id="GO:0016740">
    <property type="term" value="F:transferase activity"/>
    <property type="evidence" value="ECO:0007669"/>
    <property type="project" value="UniProtKB-KW"/>
</dbReference>
<evidence type="ECO:0000256" key="1">
    <source>
        <dbReference type="SAM" id="MobiDB-lite"/>
    </source>
</evidence>
<sequence>MTWTPPASWRPLTSGTGQSNAGVWLTPDQWVVKRLAPGVEDRRHHAYWRRQPLLAESDLVAATPGLRSPACHKVEWDDEGATIWTAHVRPDDPTSAPDPLALAAALGRFARAHVAEPSWGARDVLRDRLTTVTGRGGWSALSDAELPSDLRHAVQELWVRRDAALAELDALPRVPTHGDAHPGNLLGRDGDDVIAVDWEQFGLGPTGFDLGYLLLAVDVPFDDLLAAFAPDNPHAVRRGAVLAAAYTAASRAAWSLTQSDPGDHLDRLIRLGDLVAEACPADRGRTVR</sequence>
<evidence type="ECO:0000313" key="3">
    <source>
        <dbReference type="EMBL" id="TDU86758.1"/>
    </source>
</evidence>
<feature type="region of interest" description="Disordered" evidence="1">
    <location>
        <begin position="1"/>
        <end position="20"/>
    </location>
</feature>
<dbReference type="Pfam" id="PF01636">
    <property type="entry name" value="APH"/>
    <property type="match status" value="1"/>
</dbReference>
<dbReference type="InterPro" id="IPR002575">
    <property type="entry name" value="Aminoglycoside_PTrfase"/>
</dbReference>
<dbReference type="SUPFAM" id="SSF56112">
    <property type="entry name" value="Protein kinase-like (PK-like)"/>
    <property type="match status" value="1"/>
</dbReference>